<evidence type="ECO:0000256" key="3">
    <source>
        <dbReference type="ARBA" id="ARBA00022737"/>
    </source>
</evidence>
<evidence type="ECO:0000256" key="5">
    <source>
        <dbReference type="ARBA" id="ARBA00022840"/>
    </source>
</evidence>
<proteinExistence type="inferred from homology"/>
<dbReference type="PANTHER" id="PTHR22692:SF26">
    <property type="entry name" value="SH3 DOMAIN-CONTAINING PROTEIN"/>
    <property type="match status" value="1"/>
</dbReference>
<dbReference type="OrthoDB" id="8182952at2759"/>
<feature type="compositionally biased region" description="Polar residues" evidence="10">
    <location>
        <begin position="2038"/>
        <end position="2072"/>
    </location>
</feature>
<dbReference type="CDD" id="cd01387">
    <property type="entry name" value="MYSc_Myo15"/>
    <property type="match status" value="1"/>
</dbReference>
<dbReference type="GO" id="GO:0005524">
    <property type="term" value="F:ATP binding"/>
    <property type="evidence" value="ECO:0007669"/>
    <property type="project" value="UniProtKB-UniRule"/>
</dbReference>
<dbReference type="Pfam" id="PF00063">
    <property type="entry name" value="Myosin_head"/>
    <property type="match status" value="1"/>
</dbReference>
<feature type="compositionally biased region" description="Polar residues" evidence="10">
    <location>
        <begin position="1885"/>
        <end position="1896"/>
    </location>
</feature>
<feature type="compositionally biased region" description="Basic and acidic residues" evidence="10">
    <location>
        <begin position="2466"/>
        <end position="2484"/>
    </location>
</feature>
<feature type="compositionally biased region" description="Polar residues" evidence="10">
    <location>
        <begin position="2689"/>
        <end position="2698"/>
    </location>
</feature>
<dbReference type="InterPro" id="IPR000048">
    <property type="entry name" value="IQ_motif_EF-hand-BS"/>
</dbReference>
<evidence type="ECO:0000256" key="4">
    <source>
        <dbReference type="ARBA" id="ARBA00022741"/>
    </source>
</evidence>
<evidence type="ECO:0000256" key="10">
    <source>
        <dbReference type="SAM" id="MobiDB-lite"/>
    </source>
</evidence>
<dbReference type="Gene3D" id="1.20.5.190">
    <property type="match status" value="1"/>
</dbReference>
<dbReference type="HOGENOM" id="CLU_000192_14_0_1"/>
<evidence type="ECO:0000313" key="11">
    <source>
        <dbReference type="EMBL" id="ENN70532.1"/>
    </source>
</evidence>
<sequence>MDWNAGDLIWFDPGLGHSIPGEVLECHKSANVITVQAVVNGKDGSSMCPLCSFPHPLNALHALNQESPFRYNANLIYTYAGSILVAVNPYRMFDGCYGIESAQKYRGKLIGDLPPHLFASAAAAYSALPSPQVKTPKARTCKGNLYAVLPQVVVISGESGSGKTESTKLVMQYLAAVAPSAPRGQALVTEQILEATPLLEAFGNARTVRNDNSSRFGKYLEVYFKQGSIIGAKVTQYLLEKSRIVTQAPGERNYHVFYELLGGLSNADKQKYGLVDAEKYFYLNQGGSDCSPGHSGSGADWKALTRAMQVLGVSESEQEGIVKVLASVLHLGNVYFHRRQLRHGQEGVEVGSDVEIKWAAHLLQISANGLQRALTSRITEARAERVFSPLSIDQALDARDAFAKALYAALFNWLVSRVNSIIQRGGLQDAARISLLDIFGFENLSENSFEQLCINYASESLQLYFNKHVFKLEQQEYAKERLEWTNLAWSDNTPVIQLLGKKPVGIFHLLDDESNFPRASDTSFLEKCHYNHALNENYCRPRVGGREFAIRHFAGQVWYSVDGFLDKNRDILRPEVIELLTSSKEPLVGAIAKPLSSQSQSRTLPKGANGRFVTMKPRTPTVAARFSDSLQQLLENMSKCNPWFVRCLKPNNDKTPMRFDMPVVMEQLRNAGMLDTIKIRQSGYPIRMKFHQFVDRYRAILDQMPHTGTDGPDYQLGATRVFLRETLERHLEQRRGESLKGAATIIQKNIKSYLARTKYRRLKSSAVTIQKHWKGYQQRRDYEKVKKGIVKAQALYRGRRERKLYGRRKAEFRRRVEAEKIAQERAKQRAAREAQLQAQAQKANASAKAAAKSSDSKASVNHLEIPAELAFIFSKLDGHTPIHSERNLVKVMGGVIGSPPPLNLPHDLNQFEFSKFSSVYFKDADLHYKRDPITTPFLSKAAARDQDFQDAVALFKLILRWSNDLQLAGPRERALADYMVYKGLNSRGLRDELLVQLCNQTWKNENSDRVYLLKFITDHAPPALQDTLQRKVMRSLQRAPHSRNMPPSLLEWKSVRQRANCALPLSLPDGTVTSVSSDSWSTCEEAAFLAMSSQGITPEGWTVVMDDAGLVYDGNGLDYVFDFVSELELCPAFPIQKSTLLKTGSRRSFAVEVDHHVPAPVRPQVPPPEPPINITRKVSREVIRPSPPAPVMHPSRQSSRKSSRELQSESRYSPQTSSRVSPVVHPTSSPIRKASHEALSRSSALNDRYFDQEKSRSRSLDNLLGEAEPNPLLELGLSQTSKLNERYHSVEQLAPIKPVVMNHPNYMSKQELDFEYPDIGSIGTSHRGGPRYIKSQYAGRDLSVASKKAPPGSHSSRAYIEKSEFGVRSSAMSDTSEAPSLASHVRRVRVPSQASDVDQFLDELFSPVLDGNLDELSDARSLAASIKGGGDWSDSLEAASAPPAAEAHDYIEGLDEFMDAALGHPAFGEFSALSTTSEVVLRIKGGGLRDRTNSQVREVRHRDEGGALENSVGFQGNSVLDQEVENITTPSTSASNTNVDDYISDLFRPIFINDSIKTLTEKEHLVGSIKGGGSTPSGASSSSFNYPSIPAAMVSPAPLMMPLLSPTQDGFVPVFNVPQGLNGVPQNGTDLASYQQNLQRAFLQSAMAQNIQIQQQLLAQNQALQQLLTQNVTTGDVNGKVTETIQTTVKAQVHQPSQHVRKSSFNSSAVLRKSSSPSVGSSDYKSRKTSSDSNQSLQSRGIPAPPPMPPPIDECDPNETRPFMDPYGRAKTVRIGKWRWPPPKGDTSIENGEDFMHFKMRQKERKVTPNKEQTISVTNGHGSVRTESSMEWDEVDYEPLKENEKLTRTNSKKAFEIGASRPSPGSIGKIKLSSEMKQRLERVTANHSVRSTSSSTKVDKPSRSVSKLEETRKLMLEQQLSGRWGEDSASEKSTPDSHQQNSCDGSKSPTQQSWTSSSWKPGPPPPPIGPSSLPPAPLVPAPPPPVVRPSQPPPPVEPVRSSFKSHRDFLSQRQERDGPPSSFMAQRQDRDTFGVHQNRVQQQNSKRNSFSANWEEQSNMTETHNDSTSWAQEDSDRHDGRTSRDSWELAESTTITSTEPRDVGRMWDREERKFEKSRGPMKESGERPTFRTHQLNKSALEREKKHSVASTSMTDKTDRQEEVQEWPEFMRPIKTPPPSKSPVQSHAPTNEIEEPRIPTTANRVQPLGTSAYVTYNRVSWLLRVRKEYFTPSEPLGPLNALHLIFCQIVADVYGLTPCIRLTPSEKRAGVNMLSGYGVTAENFNSSHRANIKRNAIELARTWPLYFARLFPVSGAAQVSSPNRVSLGSTGSDWQLSDVELVAVSHWGVHLVQREQSHLQVLKSFSLSEISSCTAPRPTTVSLDGPQGRLSLHTPRAQQLSEMVTKFCSEARKANSLDSLANSSHHSESVSEESQDSDSGVDGKVSNTFQVKCEVYAQDACGSTSESRYEGKPCTSPDKRSEQNVRMETIPEEYEPKVSVKEILARFENLRDAKQQLGEAKKDRNNNGLVAENRNLKKAKNADVVIVKEHKKSASKEGKPLKEKKQEAKVYASSASVLDLVSQVSEQCETVEKDSDKIGCFGIGSSSSSTSASSSCSASSGGQFSGDSGTGSAEKELDCLQIQAKSQQRSRSPTMERLDVVPSTLVQKSRGETSPTRIISRDESREGARSPSSPLPTTGKYSLMQFAMQNYRQLSDLEHQRFDQSQPKSKNKSKDWTWKQQTDVIKWQGTPLDGPLLRLDDPELTPLAIECFDCILRYCGDQPLTPEMSEVKCVYTVLMHCHKYGQLRDEVYCQLMKQTTSNKSESSESSQRAWRLLSIVAAYFACSDTLLPYLMEHLSSAANDRRRICHGTAAVCVTNLRKTQRCGGRKNVPSVEEVTAVSAGRSARRQIYRLPGGAERVVNTRCSTVVADVIHELCSLIGIAEEQEQQEFSLYCIVQGDAFTMPLAADEYILDVTTELHKAAQPFYLIFCRSVWYHPLKHDASPLYTEVLFNQVAPDYLEGLLLRLGNPNLPPSVVRDMALAAALLHRAADLGHAPSLKEVKFLLPKPVLGLREPRPPQWLALVQTSWGQAAGLSVSRAKHRVLQVLSSWPLFVKRVVGEPDHWQEHILALNRGGVHFLDMNTHETLQHWPFAEVISTRKVRSEDGALFLDMKCGNLLQQRVTRLQTEQAHEISRLVRQYINLEQEHSTRNK</sequence>
<dbReference type="GO" id="GO:0005737">
    <property type="term" value="C:cytoplasm"/>
    <property type="evidence" value="ECO:0007669"/>
    <property type="project" value="UniProtKB-ARBA"/>
</dbReference>
<reference evidence="11" key="1">
    <citation type="journal article" date="2013" name="Genome Biol.">
        <title>Draft genome of the mountain pine beetle, Dendroctonus ponderosae Hopkins, a major forest pest.</title>
        <authorList>
            <person name="Keeling C.I."/>
            <person name="Yuen M.M."/>
            <person name="Liao N.Y."/>
            <person name="Docking T.R."/>
            <person name="Chan S.K."/>
            <person name="Taylor G.A."/>
            <person name="Palmquist D.L."/>
            <person name="Jackman S.D."/>
            <person name="Nguyen A."/>
            <person name="Li M."/>
            <person name="Henderson H."/>
            <person name="Janes J.K."/>
            <person name="Zhao Y."/>
            <person name="Pandoh P."/>
            <person name="Moore R."/>
            <person name="Sperling F.A."/>
            <person name="Huber D.P."/>
            <person name="Birol I."/>
            <person name="Jones S.J."/>
            <person name="Bohlmann J."/>
        </authorList>
    </citation>
    <scope>NUCLEOTIDE SEQUENCE</scope>
</reference>
<dbReference type="GO" id="GO:0016459">
    <property type="term" value="C:myosin complex"/>
    <property type="evidence" value="ECO:0007669"/>
    <property type="project" value="UniProtKB-KW"/>
</dbReference>
<dbReference type="Gene3D" id="1.25.40.530">
    <property type="entry name" value="MyTH4 domain"/>
    <property type="match status" value="2"/>
</dbReference>
<evidence type="ECO:0000256" key="9">
    <source>
        <dbReference type="PROSITE-ProRule" id="PRU00782"/>
    </source>
</evidence>
<dbReference type="SUPFAM" id="SSF50729">
    <property type="entry name" value="PH domain-like"/>
    <property type="match status" value="1"/>
</dbReference>
<protein>
    <submittedName>
        <fullName evidence="11">Uncharacterized protein</fullName>
    </submittedName>
</protein>
<dbReference type="CDD" id="cd13201">
    <property type="entry name" value="FERM_C_MyoXV"/>
    <property type="match status" value="1"/>
</dbReference>
<dbReference type="OMA" id="TFGVHQN"/>
<dbReference type="InterPro" id="IPR059004">
    <property type="entry name" value="MYO15"/>
</dbReference>
<keyword evidence="7 9" id="KW-0505">Motor protein</keyword>
<dbReference type="Pfam" id="PF26570">
    <property type="entry name" value="MYO15"/>
    <property type="match status" value="1"/>
</dbReference>
<dbReference type="Pfam" id="PF02174">
    <property type="entry name" value="IRS"/>
    <property type="match status" value="1"/>
</dbReference>
<gene>
    <name evidence="11" type="ORF">YQE_12708</name>
</gene>
<feature type="compositionally biased region" description="Low complexity" evidence="10">
    <location>
        <begin position="1946"/>
        <end position="1960"/>
    </location>
</feature>
<dbReference type="InterPro" id="IPR002404">
    <property type="entry name" value="IRS_PTB"/>
</dbReference>
<keyword evidence="8 9" id="KW-0009">Actin-binding</keyword>
<feature type="compositionally biased region" description="Polar residues" evidence="10">
    <location>
        <begin position="1810"/>
        <end position="1829"/>
    </location>
</feature>
<name>N6TW57_DENPD</name>
<dbReference type="SMART" id="SM00015">
    <property type="entry name" value="IQ"/>
    <property type="match status" value="3"/>
</dbReference>
<keyword evidence="3" id="KW-0677">Repeat</keyword>
<dbReference type="PROSITE" id="PS51456">
    <property type="entry name" value="MYOSIN_MOTOR"/>
    <property type="match status" value="1"/>
</dbReference>
<dbReference type="InterPro" id="IPR019748">
    <property type="entry name" value="FERM_central"/>
</dbReference>
<feature type="compositionally biased region" description="Basic and acidic residues" evidence="10">
    <location>
        <begin position="2005"/>
        <end position="2018"/>
    </location>
</feature>
<feature type="compositionally biased region" description="Pro residues" evidence="10">
    <location>
        <begin position="1961"/>
        <end position="1997"/>
    </location>
</feature>
<dbReference type="InterPro" id="IPR001609">
    <property type="entry name" value="Myosin_head_motor_dom-like"/>
</dbReference>
<dbReference type="Gene3D" id="2.30.29.30">
    <property type="entry name" value="Pleckstrin-homology domain (PH domain)/Phosphotyrosine-binding domain (PTB)"/>
    <property type="match status" value="2"/>
</dbReference>
<feature type="region of interest" description="Disordered" evidence="10">
    <location>
        <begin position="1803"/>
        <end position="1831"/>
    </location>
</feature>
<feature type="compositionally biased region" description="Polar residues" evidence="10">
    <location>
        <begin position="1936"/>
        <end position="1945"/>
    </location>
</feature>
<feature type="region of interest" description="Actin-binding" evidence="9">
    <location>
        <begin position="630"/>
        <end position="652"/>
    </location>
</feature>
<dbReference type="PANTHER" id="PTHR22692">
    <property type="entry name" value="MYOSIN VII, XV"/>
    <property type="match status" value="1"/>
</dbReference>
<dbReference type="InterPro" id="IPR036057">
    <property type="entry name" value="MYSc_Myo15"/>
</dbReference>
<dbReference type="GO" id="GO:0003779">
    <property type="term" value="F:actin binding"/>
    <property type="evidence" value="ECO:0007669"/>
    <property type="project" value="UniProtKB-KW"/>
</dbReference>
<feature type="region of interest" description="Disordered" evidence="10">
    <location>
        <begin position="1692"/>
        <end position="1763"/>
    </location>
</feature>
<feature type="region of interest" description="Disordered" evidence="10">
    <location>
        <begin position="2463"/>
        <end position="2484"/>
    </location>
</feature>
<dbReference type="InterPro" id="IPR036961">
    <property type="entry name" value="Kinesin_motor_dom_sf"/>
</dbReference>
<dbReference type="InterPro" id="IPR011993">
    <property type="entry name" value="PH-like_dom_sf"/>
</dbReference>
<dbReference type="PROSITE" id="PS51016">
    <property type="entry name" value="MYTH4"/>
    <property type="match status" value="2"/>
</dbReference>
<feature type="region of interest" description="Disordered" evidence="10">
    <location>
        <begin position="2417"/>
        <end position="2442"/>
    </location>
</feature>
<feature type="compositionally biased region" description="Polar residues" evidence="10">
    <location>
        <begin position="1692"/>
        <end position="1723"/>
    </location>
</feature>
<dbReference type="InterPro" id="IPR000857">
    <property type="entry name" value="MyTH4_dom"/>
</dbReference>
<dbReference type="Gene3D" id="1.20.120.720">
    <property type="entry name" value="Myosin VI head, motor domain, U50 subdomain"/>
    <property type="match status" value="1"/>
</dbReference>
<keyword evidence="2" id="KW-0963">Cytoplasm</keyword>
<dbReference type="InterPro" id="IPR051567">
    <property type="entry name" value="Unconventional_Myosin_ATPase"/>
</dbReference>
<comment type="subcellular location">
    <subcellularLocation>
        <location evidence="1">Cytoplasm</location>
    </subcellularLocation>
</comment>
<dbReference type="EMBL" id="KB741291">
    <property type="protein sequence ID" value="ENN70532.1"/>
    <property type="molecule type" value="Genomic_DNA"/>
</dbReference>
<dbReference type="Pfam" id="PF00784">
    <property type="entry name" value="MyTH4"/>
    <property type="match status" value="1"/>
</dbReference>
<evidence type="ECO:0000256" key="7">
    <source>
        <dbReference type="ARBA" id="ARBA00023175"/>
    </source>
</evidence>
<dbReference type="PRINTS" id="PR00193">
    <property type="entry name" value="MYOSINHEAVY"/>
</dbReference>
<feature type="compositionally biased region" description="Basic and acidic residues" evidence="10">
    <location>
        <begin position="2099"/>
        <end position="2129"/>
    </location>
</feature>
<keyword evidence="6 9" id="KW-0518">Myosin</keyword>
<evidence type="ECO:0000256" key="6">
    <source>
        <dbReference type="ARBA" id="ARBA00023123"/>
    </source>
</evidence>
<feature type="compositionally biased region" description="Polar residues" evidence="10">
    <location>
        <begin position="1209"/>
        <end position="1230"/>
    </location>
</feature>
<feature type="region of interest" description="Disordered" evidence="10">
    <location>
        <begin position="2604"/>
        <end position="2698"/>
    </location>
</feature>
<evidence type="ECO:0000256" key="1">
    <source>
        <dbReference type="ARBA" id="ARBA00004496"/>
    </source>
</evidence>
<accession>N6TW57</accession>
<dbReference type="SUPFAM" id="SSF52540">
    <property type="entry name" value="P-loop containing nucleoside triphosphate hydrolases"/>
    <property type="match status" value="1"/>
</dbReference>
<dbReference type="InterPro" id="IPR027417">
    <property type="entry name" value="P-loop_NTPase"/>
</dbReference>
<dbReference type="Gene3D" id="1.10.10.820">
    <property type="match status" value="1"/>
</dbReference>
<dbReference type="SMART" id="SM00139">
    <property type="entry name" value="MyTH4"/>
    <property type="match status" value="2"/>
</dbReference>
<feature type="compositionally biased region" description="Low complexity" evidence="10">
    <location>
        <begin position="2604"/>
        <end position="2625"/>
    </location>
</feature>
<dbReference type="Pfam" id="PF00612">
    <property type="entry name" value="IQ"/>
    <property type="match status" value="2"/>
</dbReference>
<keyword evidence="4 9" id="KW-0547">Nucleotide-binding</keyword>
<feature type="compositionally biased region" description="Pro residues" evidence="10">
    <location>
        <begin position="1743"/>
        <end position="1752"/>
    </location>
</feature>
<feature type="binding site" evidence="9">
    <location>
        <begin position="157"/>
        <end position="164"/>
    </location>
    <ligand>
        <name>ATP</name>
        <dbReference type="ChEBI" id="CHEBI:30616"/>
    </ligand>
</feature>
<feature type="compositionally biased region" description="Polar residues" evidence="10">
    <location>
        <begin position="2642"/>
        <end position="2652"/>
    </location>
</feature>
<dbReference type="SMART" id="SM00242">
    <property type="entry name" value="MYSc"/>
    <property type="match status" value="1"/>
</dbReference>
<feature type="compositionally biased region" description="Polar residues" evidence="10">
    <location>
        <begin position="2663"/>
        <end position="2676"/>
    </location>
</feature>
<keyword evidence="5 9" id="KW-0067">ATP-binding</keyword>
<dbReference type="PROSITE" id="PS50096">
    <property type="entry name" value="IQ"/>
    <property type="match status" value="3"/>
</dbReference>
<dbReference type="Gene3D" id="1.20.58.530">
    <property type="match status" value="1"/>
</dbReference>
<comment type="similarity">
    <text evidence="9">Belongs to the TRAFAC class myosin-kinesin ATPase superfamily. Myosin family.</text>
</comment>
<feature type="compositionally biased region" description="Basic and acidic residues" evidence="10">
    <location>
        <begin position="1924"/>
        <end position="1935"/>
    </location>
</feature>
<dbReference type="InterPro" id="IPR041795">
    <property type="entry name" value="MyoXV_FERM_C"/>
</dbReference>
<feature type="non-terminal residue" evidence="11">
    <location>
        <position position="1"/>
    </location>
</feature>
<feature type="compositionally biased region" description="Basic and acidic residues" evidence="10">
    <location>
        <begin position="1872"/>
        <end position="1884"/>
    </location>
</feature>
<feature type="compositionally biased region" description="Basic and acidic residues" evidence="10">
    <location>
        <begin position="2678"/>
        <end position="2687"/>
    </location>
</feature>
<dbReference type="InterPro" id="IPR038185">
    <property type="entry name" value="MyTH4_dom_sf"/>
</dbReference>
<feature type="compositionally biased region" description="Basic and acidic residues" evidence="10">
    <location>
        <begin position="1897"/>
        <end position="1915"/>
    </location>
</feature>
<feature type="compositionally biased region" description="Basic and acidic residues" evidence="10">
    <location>
        <begin position="2074"/>
        <end position="2087"/>
    </location>
</feature>
<dbReference type="Gene3D" id="6.20.240.20">
    <property type="match status" value="1"/>
</dbReference>
<feature type="region of interest" description="Disordered" evidence="10">
    <location>
        <begin position="1849"/>
        <end position="2192"/>
    </location>
</feature>
<dbReference type="GO" id="GO:0003774">
    <property type="term" value="F:cytoskeletal motor activity"/>
    <property type="evidence" value="ECO:0007669"/>
    <property type="project" value="UniProtKB-UniRule"/>
</dbReference>
<dbReference type="CDD" id="cd14473">
    <property type="entry name" value="FERM_B-lobe"/>
    <property type="match status" value="1"/>
</dbReference>
<feature type="region of interest" description="Disordered" evidence="10">
    <location>
        <begin position="1178"/>
        <end position="1253"/>
    </location>
</feature>
<evidence type="ECO:0000256" key="2">
    <source>
        <dbReference type="ARBA" id="ARBA00022490"/>
    </source>
</evidence>
<organism evidence="11">
    <name type="scientific">Dendroctonus ponderosae</name>
    <name type="common">Mountain pine beetle</name>
    <dbReference type="NCBI Taxonomy" id="77166"/>
    <lineage>
        <taxon>Eukaryota</taxon>
        <taxon>Metazoa</taxon>
        <taxon>Ecdysozoa</taxon>
        <taxon>Arthropoda</taxon>
        <taxon>Hexapoda</taxon>
        <taxon>Insecta</taxon>
        <taxon>Pterygota</taxon>
        <taxon>Neoptera</taxon>
        <taxon>Endopterygota</taxon>
        <taxon>Coleoptera</taxon>
        <taxon>Polyphaga</taxon>
        <taxon>Cucujiformia</taxon>
        <taxon>Curculionidae</taxon>
        <taxon>Scolytinae</taxon>
        <taxon>Dendroctonus</taxon>
    </lineage>
</organism>
<evidence type="ECO:0000256" key="8">
    <source>
        <dbReference type="ARBA" id="ARBA00023203"/>
    </source>
</evidence>
<dbReference type="CDD" id="cd23767">
    <property type="entry name" value="IQCD"/>
    <property type="match status" value="1"/>
</dbReference>
<dbReference type="Gene3D" id="3.40.850.10">
    <property type="entry name" value="Kinesin motor domain"/>
    <property type="match status" value="1"/>
</dbReference>